<dbReference type="STRING" id="469378.Ccur_01250"/>
<dbReference type="PANTHER" id="PTHR33885:SF3">
    <property type="entry name" value="PHAGE SHOCK PROTEIN C"/>
    <property type="match status" value="1"/>
</dbReference>
<feature type="transmembrane region" description="Helical" evidence="6">
    <location>
        <begin position="95"/>
        <end position="120"/>
    </location>
</feature>
<gene>
    <name evidence="8" type="ordered locus">Ccur_01250</name>
</gene>
<evidence type="ECO:0000256" key="1">
    <source>
        <dbReference type="ARBA" id="ARBA00004162"/>
    </source>
</evidence>
<sequence>MHEASKRLYRTEDGRFAGVAGGFARYFGIDLTVMRLIFIALTILTCGLFVVAYIVIWLLIPCEGKPIRPLDVTVDPSLSSCCNTSHAKAAALRGVAVACALVGGVLLLVVALSLAMPFVLPVFSPLQFWPLAVMAFGVLRLAVPGRDGYTLNSIVEGVILLVVGAMALMASLGAVSLRFDGWLSENWAFLCVVAGLLVLARATRSNGFIVAAAVLFLLFCFIGLGGYADRGPSLDDAARVFPMLESVNSWQGDLPQ</sequence>
<evidence type="ECO:0000259" key="7">
    <source>
        <dbReference type="Pfam" id="PF04024"/>
    </source>
</evidence>
<evidence type="ECO:0000256" key="2">
    <source>
        <dbReference type="ARBA" id="ARBA00022475"/>
    </source>
</evidence>
<protein>
    <submittedName>
        <fullName evidence="8">Putative stress-responsive transcriptional regulator</fullName>
    </submittedName>
</protein>
<keyword evidence="2" id="KW-1003">Cell membrane</keyword>
<dbReference type="InterPro" id="IPR007168">
    <property type="entry name" value="Phageshock_PspC_N"/>
</dbReference>
<feature type="domain" description="Phage shock protein PspC N-terminal" evidence="7">
    <location>
        <begin position="6"/>
        <end position="61"/>
    </location>
</feature>
<evidence type="ECO:0000256" key="4">
    <source>
        <dbReference type="ARBA" id="ARBA00022989"/>
    </source>
</evidence>
<accession>C7MLQ2</accession>
<dbReference type="KEGG" id="ccu:Ccur_01250"/>
<dbReference type="AlphaFoldDB" id="C7MLQ2"/>
<keyword evidence="4 6" id="KW-1133">Transmembrane helix</keyword>
<feature type="transmembrane region" description="Helical" evidence="6">
    <location>
        <begin position="181"/>
        <end position="200"/>
    </location>
</feature>
<organism evidence="8 9">
    <name type="scientific">Cryptobacterium curtum (strain ATCC 700683 / DSM 15641 / CCUG 43107 / 12-3)</name>
    <dbReference type="NCBI Taxonomy" id="469378"/>
    <lineage>
        <taxon>Bacteria</taxon>
        <taxon>Bacillati</taxon>
        <taxon>Actinomycetota</taxon>
        <taxon>Coriobacteriia</taxon>
        <taxon>Eggerthellales</taxon>
        <taxon>Eggerthellaceae</taxon>
        <taxon>Cryptobacterium</taxon>
    </lineage>
</organism>
<feature type="transmembrane region" description="Helical" evidence="6">
    <location>
        <begin position="36"/>
        <end position="60"/>
    </location>
</feature>
<evidence type="ECO:0000256" key="3">
    <source>
        <dbReference type="ARBA" id="ARBA00022692"/>
    </source>
</evidence>
<keyword evidence="9" id="KW-1185">Reference proteome</keyword>
<dbReference type="Pfam" id="PF04024">
    <property type="entry name" value="PspC"/>
    <property type="match status" value="1"/>
</dbReference>
<dbReference type="InterPro" id="IPR052027">
    <property type="entry name" value="PspC"/>
</dbReference>
<name>C7MLQ2_CRYCD</name>
<proteinExistence type="predicted"/>
<dbReference type="EMBL" id="CP001682">
    <property type="protein sequence ID" value="ACU93858.1"/>
    <property type="molecule type" value="Genomic_DNA"/>
</dbReference>
<evidence type="ECO:0000313" key="9">
    <source>
        <dbReference type="Proteomes" id="UP000000954"/>
    </source>
</evidence>
<dbReference type="GO" id="GO:0005886">
    <property type="term" value="C:plasma membrane"/>
    <property type="evidence" value="ECO:0007669"/>
    <property type="project" value="UniProtKB-SubCell"/>
</dbReference>
<evidence type="ECO:0000256" key="6">
    <source>
        <dbReference type="SAM" id="Phobius"/>
    </source>
</evidence>
<keyword evidence="5 6" id="KW-0472">Membrane</keyword>
<evidence type="ECO:0000313" key="8">
    <source>
        <dbReference type="EMBL" id="ACU93858.1"/>
    </source>
</evidence>
<dbReference type="HOGENOM" id="CLU_1084692_0_0_11"/>
<keyword evidence="3 6" id="KW-0812">Transmembrane</keyword>
<dbReference type="eggNOG" id="COG1983">
    <property type="taxonomic scope" value="Bacteria"/>
</dbReference>
<dbReference type="RefSeq" id="WP_012802547.1">
    <property type="nucleotide sequence ID" value="NC_013170.1"/>
</dbReference>
<comment type="subcellular location">
    <subcellularLocation>
        <location evidence="1">Cell membrane</location>
        <topology evidence="1">Single-pass membrane protein</topology>
    </subcellularLocation>
</comment>
<dbReference type="Proteomes" id="UP000000954">
    <property type="component" value="Chromosome"/>
</dbReference>
<evidence type="ECO:0000256" key="5">
    <source>
        <dbReference type="ARBA" id="ARBA00023136"/>
    </source>
</evidence>
<feature type="transmembrane region" description="Helical" evidence="6">
    <location>
        <begin position="155"/>
        <end position="175"/>
    </location>
</feature>
<feature type="transmembrane region" description="Helical" evidence="6">
    <location>
        <begin position="207"/>
        <end position="228"/>
    </location>
</feature>
<dbReference type="PANTHER" id="PTHR33885">
    <property type="entry name" value="PHAGE SHOCK PROTEIN C"/>
    <property type="match status" value="1"/>
</dbReference>
<feature type="transmembrane region" description="Helical" evidence="6">
    <location>
        <begin position="126"/>
        <end position="143"/>
    </location>
</feature>
<reference evidence="8 9" key="1">
    <citation type="journal article" date="2009" name="Stand. Genomic Sci.">
        <title>Complete genome sequence of Cryptobacterium curtum type strain (12-3).</title>
        <authorList>
            <person name="Mavrommatis K."/>
            <person name="Pukall R."/>
            <person name="Rohde C."/>
            <person name="Chen F."/>
            <person name="Sims D."/>
            <person name="Brettin T."/>
            <person name="Kuske C."/>
            <person name="Detter J.C."/>
            <person name="Han C."/>
            <person name="Lapidus A."/>
            <person name="Copeland A."/>
            <person name="Glavina Del Rio T."/>
            <person name="Nolan M."/>
            <person name="Lucas S."/>
            <person name="Tice H."/>
            <person name="Cheng J.F."/>
            <person name="Bruce D."/>
            <person name="Goodwin L."/>
            <person name="Pitluck S."/>
            <person name="Ovchinnikova G."/>
            <person name="Pati A."/>
            <person name="Ivanova N."/>
            <person name="Chen A."/>
            <person name="Palaniappan K."/>
            <person name="Chain P."/>
            <person name="D'haeseleer P."/>
            <person name="Goker M."/>
            <person name="Bristow J."/>
            <person name="Eisen J.A."/>
            <person name="Markowitz V."/>
            <person name="Hugenholtz P."/>
            <person name="Rohde M."/>
            <person name="Klenk H.P."/>
            <person name="Kyrpides N.C."/>
        </authorList>
    </citation>
    <scope>NUCLEOTIDE SEQUENCE [LARGE SCALE GENOMIC DNA]</scope>
    <source>
        <strain evidence="9">ATCC 700683 / DSM 15641 / 12-3</strain>
    </source>
</reference>